<feature type="domain" description="RING-type" evidence="18">
    <location>
        <begin position="631"/>
        <end position="683"/>
    </location>
</feature>
<keyword evidence="8 17" id="KW-0732">Signal</keyword>
<dbReference type="SUPFAM" id="SSF57850">
    <property type="entry name" value="RING/U-box"/>
    <property type="match status" value="1"/>
</dbReference>
<feature type="compositionally biased region" description="Low complexity" evidence="15">
    <location>
        <begin position="112"/>
        <end position="133"/>
    </location>
</feature>
<feature type="transmembrane region" description="Helical" evidence="16">
    <location>
        <begin position="439"/>
        <end position="461"/>
    </location>
</feature>
<dbReference type="InterPro" id="IPR050731">
    <property type="entry name" value="HRD1_E3_ubiq-ligases"/>
</dbReference>
<keyword evidence="7" id="KW-0479">Metal-binding</keyword>
<evidence type="ECO:0000313" key="20">
    <source>
        <dbReference type="Proteomes" id="UP001527925"/>
    </source>
</evidence>
<evidence type="ECO:0000256" key="2">
    <source>
        <dbReference type="ARBA" id="ARBA00004127"/>
    </source>
</evidence>
<evidence type="ECO:0000256" key="8">
    <source>
        <dbReference type="ARBA" id="ARBA00022729"/>
    </source>
</evidence>
<feature type="chain" id="PRO_5046540348" description="RING-type E3 ubiquitin transferase" evidence="17">
    <location>
        <begin position="27"/>
        <end position="689"/>
    </location>
</feature>
<sequence length="689" mass="76475">MASTGRTLLFLWLCFCLLYFFDPATKVDVVPLQKLLEAQQNESLVLGNMTYADNGTHFSASYRRLLADMQPQQPEPVFFTNLTGRFRENASVLFGLPDKVELSPAQMPPVSQPSSLPGSAAAPAAGQKQKQGANMPDLPAGRPAGDFNFADGGTAMLRLFTNATIVDSIAYIEGKLELSDSQQKPYSSFLHGIHFVSNGTLFLRSAPEDISDLSLHGIPKLMPDQASFNQALRAIKGVGDNYIAILQNQLSRGSKTEQEVVLSTSKVRCQFSIVMQEQPLDATQQQIRDLEHELTLSQGIWVIRPPLLVANMSLVSPNCDVAIGIPQLYGLKYNVAMSKSRSAAVFVSALTFVELLLTARQMQYTSSQSLRSKISSLTIAMMTLFDAYACIAMLTAAIVMQDLFVPFATGAFLKFCMFSVFEMRYLFTTIQARRRDSADVFEGTLLSRIYVYGFLGVFFFYQVASRFTIVAVAATFAVHSFWIPQIVTNVRRNSRRAFDRVYIYGMSATRVLLMLYIWGCPDNVFGIHEEPRLGLAIALQAGMALGFEHCRADADCKRNQLAPQTYDYHPVLLAHDDNFVSLLVDGDAENRSLPTASSAAGPRVLSDAAQGPTTRRSRARGGNDRPRNNECAICFAQVQLVTSRDRAHASERLNYMVTPCHHIFHTECLERWMEVKLECPVCRSELPPT</sequence>
<evidence type="ECO:0000256" key="11">
    <source>
        <dbReference type="ARBA" id="ARBA00022833"/>
    </source>
</evidence>
<keyword evidence="13 16" id="KW-0472">Membrane</keyword>
<proteinExistence type="predicted"/>
<dbReference type="PROSITE" id="PS50089">
    <property type="entry name" value="ZF_RING_2"/>
    <property type="match status" value="1"/>
</dbReference>
<dbReference type="InterPro" id="IPR024766">
    <property type="entry name" value="Znf_RING_H2"/>
</dbReference>
<dbReference type="SMART" id="SM00744">
    <property type="entry name" value="RINGv"/>
    <property type="match status" value="1"/>
</dbReference>
<dbReference type="PANTHER" id="PTHR22763">
    <property type="entry name" value="RING ZINC FINGER PROTEIN"/>
    <property type="match status" value="1"/>
</dbReference>
<evidence type="ECO:0000256" key="6">
    <source>
        <dbReference type="ARBA" id="ARBA00022692"/>
    </source>
</evidence>
<comment type="caution">
    <text evidence="19">The sequence shown here is derived from an EMBL/GenBank/DDBJ whole genome shotgun (WGS) entry which is preliminary data.</text>
</comment>
<accession>A0ABR4N261</accession>
<evidence type="ECO:0000256" key="3">
    <source>
        <dbReference type="ARBA" id="ARBA00004906"/>
    </source>
</evidence>
<feature type="transmembrane region" description="Helical" evidence="16">
    <location>
        <begin position="501"/>
        <end position="519"/>
    </location>
</feature>
<feature type="transmembrane region" description="Helical" evidence="16">
    <location>
        <begin position="342"/>
        <end position="359"/>
    </location>
</feature>
<dbReference type="InterPro" id="IPR021319">
    <property type="entry name" value="DUF2921"/>
</dbReference>
<comment type="pathway">
    <text evidence="3">Protein modification; protein ubiquitination.</text>
</comment>
<dbReference type="Pfam" id="PF11145">
    <property type="entry name" value="DUF2921"/>
    <property type="match status" value="1"/>
</dbReference>
<evidence type="ECO:0000313" key="19">
    <source>
        <dbReference type="EMBL" id="KAL2913603.1"/>
    </source>
</evidence>
<evidence type="ECO:0000256" key="15">
    <source>
        <dbReference type="SAM" id="MobiDB-lite"/>
    </source>
</evidence>
<gene>
    <name evidence="19" type="ORF">HK105_206905</name>
</gene>
<dbReference type="InterPro" id="IPR013083">
    <property type="entry name" value="Znf_RING/FYVE/PHD"/>
</dbReference>
<feature type="signal peptide" evidence="17">
    <location>
        <begin position="1"/>
        <end position="26"/>
    </location>
</feature>
<feature type="transmembrane region" description="Helical" evidence="16">
    <location>
        <begin position="379"/>
        <end position="399"/>
    </location>
</feature>
<evidence type="ECO:0000256" key="17">
    <source>
        <dbReference type="SAM" id="SignalP"/>
    </source>
</evidence>
<keyword evidence="10" id="KW-0833">Ubl conjugation pathway</keyword>
<dbReference type="EMBL" id="JADGIZ020000044">
    <property type="protein sequence ID" value="KAL2913603.1"/>
    <property type="molecule type" value="Genomic_DNA"/>
</dbReference>
<keyword evidence="11" id="KW-0862">Zinc</keyword>
<protein>
    <recommendedName>
        <fullName evidence="4">RING-type E3 ubiquitin transferase</fullName>
        <ecNumber evidence="4">2.3.2.27</ecNumber>
    </recommendedName>
</protein>
<dbReference type="InterPro" id="IPR001841">
    <property type="entry name" value="Znf_RING"/>
</dbReference>
<dbReference type="InterPro" id="IPR011016">
    <property type="entry name" value="Znf_RING-CH"/>
</dbReference>
<dbReference type="SMART" id="SM00184">
    <property type="entry name" value="RING"/>
    <property type="match status" value="1"/>
</dbReference>
<comment type="catalytic activity">
    <reaction evidence="1">
        <text>S-ubiquitinyl-[E2 ubiquitin-conjugating enzyme]-L-cysteine + [acceptor protein]-L-lysine = [E2 ubiquitin-conjugating enzyme]-L-cysteine + N(6)-ubiquitinyl-[acceptor protein]-L-lysine.</text>
        <dbReference type="EC" id="2.3.2.27"/>
    </reaction>
</comment>
<evidence type="ECO:0000256" key="4">
    <source>
        <dbReference type="ARBA" id="ARBA00012483"/>
    </source>
</evidence>
<reference evidence="19 20" key="1">
    <citation type="submission" date="2023-09" db="EMBL/GenBank/DDBJ databases">
        <title>Pangenome analysis of Batrachochytrium dendrobatidis and related Chytrids.</title>
        <authorList>
            <person name="Yacoub M.N."/>
            <person name="Stajich J.E."/>
            <person name="James T.Y."/>
        </authorList>
    </citation>
    <scope>NUCLEOTIDE SEQUENCE [LARGE SCALE GENOMIC DNA]</scope>
    <source>
        <strain evidence="19 20">JEL0888</strain>
    </source>
</reference>
<organism evidence="19 20">
    <name type="scientific">Polyrhizophydium stewartii</name>
    <dbReference type="NCBI Taxonomy" id="2732419"/>
    <lineage>
        <taxon>Eukaryota</taxon>
        <taxon>Fungi</taxon>
        <taxon>Fungi incertae sedis</taxon>
        <taxon>Chytridiomycota</taxon>
        <taxon>Chytridiomycota incertae sedis</taxon>
        <taxon>Chytridiomycetes</taxon>
        <taxon>Rhizophydiales</taxon>
        <taxon>Rhizophydiales incertae sedis</taxon>
        <taxon>Polyrhizophydium</taxon>
    </lineage>
</organism>
<evidence type="ECO:0000256" key="14">
    <source>
        <dbReference type="PROSITE-ProRule" id="PRU00175"/>
    </source>
</evidence>
<evidence type="ECO:0000256" key="1">
    <source>
        <dbReference type="ARBA" id="ARBA00000900"/>
    </source>
</evidence>
<feature type="region of interest" description="Disordered" evidence="15">
    <location>
        <begin position="593"/>
        <end position="625"/>
    </location>
</feature>
<name>A0ABR4N261_9FUNG</name>
<feature type="region of interest" description="Disordered" evidence="15">
    <location>
        <begin position="104"/>
        <end position="145"/>
    </location>
</feature>
<keyword evidence="20" id="KW-1185">Reference proteome</keyword>
<evidence type="ECO:0000256" key="16">
    <source>
        <dbReference type="SAM" id="Phobius"/>
    </source>
</evidence>
<comment type="subcellular location">
    <subcellularLocation>
        <location evidence="2">Endomembrane system</location>
        <topology evidence="2">Multi-pass membrane protein</topology>
    </subcellularLocation>
</comment>
<dbReference type="Proteomes" id="UP001527925">
    <property type="component" value="Unassembled WGS sequence"/>
</dbReference>
<keyword evidence="12 16" id="KW-1133">Transmembrane helix</keyword>
<feature type="transmembrane region" description="Helical" evidence="16">
    <location>
        <begin position="467"/>
        <end position="489"/>
    </location>
</feature>
<dbReference type="Gene3D" id="3.30.40.10">
    <property type="entry name" value="Zinc/RING finger domain, C3HC4 (zinc finger)"/>
    <property type="match status" value="1"/>
</dbReference>
<evidence type="ECO:0000256" key="13">
    <source>
        <dbReference type="ARBA" id="ARBA00023136"/>
    </source>
</evidence>
<feature type="transmembrane region" description="Helical" evidence="16">
    <location>
        <begin position="405"/>
        <end position="427"/>
    </location>
</feature>
<keyword evidence="6 16" id="KW-0812">Transmembrane</keyword>
<evidence type="ECO:0000256" key="12">
    <source>
        <dbReference type="ARBA" id="ARBA00022989"/>
    </source>
</evidence>
<evidence type="ECO:0000256" key="10">
    <source>
        <dbReference type="ARBA" id="ARBA00022786"/>
    </source>
</evidence>
<evidence type="ECO:0000259" key="18">
    <source>
        <dbReference type="PROSITE" id="PS50089"/>
    </source>
</evidence>
<keyword evidence="5" id="KW-0808">Transferase</keyword>
<dbReference type="Pfam" id="PF12678">
    <property type="entry name" value="zf-rbx1"/>
    <property type="match status" value="1"/>
</dbReference>
<evidence type="ECO:0000256" key="9">
    <source>
        <dbReference type="ARBA" id="ARBA00022771"/>
    </source>
</evidence>
<dbReference type="PANTHER" id="PTHR22763:SF162">
    <property type="entry name" value="TRANSMEMBRANE E3 UBIQUITIN-PROTEIN LIGASE 1"/>
    <property type="match status" value="1"/>
</dbReference>
<keyword evidence="9 14" id="KW-0863">Zinc-finger</keyword>
<evidence type="ECO:0000256" key="5">
    <source>
        <dbReference type="ARBA" id="ARBA00022679"/>
    </source>
</evidence>
<evidence type="ECO:0000256" key="7">
    <source>
        <dbReference type="ARBA" id="ARBA00022723"/>
    </source>
</evidence>
<dbReference type="EC" id="2.3.2.27" evidence="4"/>